<gene>
    <name evidence="1" type="ORF">NDU88_008997</name>
</gene>
<accession>A0AAV7QUG6</accession>
<dbReference type="Proteomes" id="UP001066276">
    <property type="component" value="Chromosome 6"/>
</dbReference>
<name>A0AAV7QUG6_PLEWA</name>
<organism evidence="1 2">
    <name type="scientific">Pleurodeles waltl</name>
    <name type="common">Iberian ribbed newt</name>
    <dbReference type="NCBI Taxonomy" id="8319"/>
    <lineage>
        <taxon>Eukaryota</taxon>
        <taxon>Metazoa</taxon>
        <taxon>Chordata</taxon>
        <taxon>Craniata</taxon>
        <taxon>Vertebrata</taxon>
        <taxon>Euteleostomi</taxon>
        <taxon>Amphibia</taxon>
        <taxon>Batrachia</taxon>
        <taxon>Caudata</taxon>
        <taxon>Salamandroidea</taxon>
        <taxon>Salamandridae</taxon>
        <taxon>Pleurodelinae</taxon>
        <taxon>Pleurodeles</taxon>
    </lineage>
</organism>
<dbReference type="AlphaFoldDB" id="A0AAV7QUG6"/>
<sequence>MRSENRNPILGLRPRCALRTARGRRKGPPRKRRSLTRIAALPTAWPRAAAASPAVWPGCAAAARGATDQPSC</sequence>
<dbReference type="EMBL" id="JANPWB010000010">
    <property type="protein sequence ID" value="KAJ1142684.1"/>
    <property type="molecule type" value="Genomic_DNA"/>
</dbReference>
<evidence type="ECO:0000313" key="2">
    <source>
        <dbReference type="Proteomes" id="UP001066276"/>
    </source>
</evidence>
<proteinExistence type="predicted"/>
<protein>
    <submittedName>
        <fullName evidence="1">Uncharacterized protein</fullName>
    </submittedName>
</protein>
<comment type="caution">
    <text evidence="1">The sequence shown here is derived from an EMBL/GenBank/DDBJ whole genome shotgun (WGS) entry which is preliminary data.</text>
</comment>
<reference evidence="1" key="1">
    <citation type="journal article" date="2022" name="bioRxiv">
        <title>Sequencing and chromosome-scale assembly of the giantPleurodeles waltlgenome.</title>
        <authorList>
            <person name="Brown T."/>
            <person name="Elewa A."/>
            <person name="Iarovenko S."/>
            <person name="Subramanian E."/>
            <person name="Araus A.J."/>
            <person name="Petzold A."/>
            <person name="Susuki M."/>
            <person name="Suzuki K.-i.T."/>
            <person name="Hayashi T."/>
            <person name="Toyoda A."/>
            <person name="Oliveira C."/>
            <person name="Osipova E."/>
            <person name="Leigh N.D."/>
            <person name="Simon A."/>
            <person name="Yun M.H."/>
        </authorList>
    </citation>
    <scope>NUCLEOTIDE SEQUENCE</scope>
    <source>
        <strain evidence="1">20211129_DDA</strain>
        <tissue evidence="1">Liver</tissue>
    </source>
</reference>
<keyword evidence="2" id="KW-1185">Reference proteome</keyword>
<evidence type="ECO:0000313" key="1">
    <source>
        <dbReference type="EMBL" id="KAJ1142684.1"/>
    </source>
</evidence>